<name>Q8TJW7_METAC</name>
<evidence type="ECO:0000313" key="3">
    <source>
        <dbReference type="Proteomes" id="UP000002487"/>
    </source>
</evidence>
<dbReference type="PANTHER" id="PTHR42827:SF1">
    <property type="entry name" value="IRON-SULFUR CLUSTER-BINDING PROTEIN"/>
    <property type="match status" value="1"/>
</dbReference>
<protein>
    <submittedName>
        <fullName evidence="2">Iron-sulfur cluster binding protein</fullName>
    </submittedName>
</protein>
<keyword evidence="3" id="KW-1185">Reference proteome</keyword>
<dbReference type="SUPFAM" id="SSF46548">
    <property type="entry name" value="alpha-helical ferredoxin"/>
    <property type="match status" value="1"/>
</dbReference>
<sequence>METIDSVKQISSEIRNSLLKEGASLVGFADIRPIPSEARQSMDHAISIGVALNPAIIRRVGLNGPTREYSYDKVRANSLANYLCEFGTKLLTDRGYKAVPLLADDHKKVDKQTVSAPFQHKTAATRAGLGWIGKSALLVTEEYGSALRLSTILTDAVLECGTPIEISKCGECQECTNACPAKAINGTLWDIAKSKEDILKGRNHLINLTNCSRYYSKTNEMLGIVAPARVCGICIAACPKTKRYIGEK</sequence>
<organism evidence="2 3">
    <name type="scientific">Methanosarcina acetivorans (strain ATCC 35395 / DSM 2834 / JCM 12185 / C2A)</name>
    <dbReference type="NCBI Taxonomy" id="188937"/>
    <lineage>
        <taxon>Archaea</taxon>
        <taxon>Methanobacteriati</taxon>
        <taxon>Methanobacteriota</taxon>
        <taxon>Stenosarchaea group</taxon>
        <taxon>Methanomicrobia</taxon>
        <taxon>Methanosarcinales</taxon>
        <taxon>Methanosarcinaceae</taxon>
        <taxon>Methanosarcina</taxon>
    </lineage>
</organism>
<dbReference type="InterPro" id="IPR017896">
    <property type="entry name" value="4Fe4S_Fe-S-bd"/>
</dbReference>
<dbReference type="EnsemblBacteria" id="AAM07015">
    <property type="protein sequence ID" value="AAM07015"/>
    <property type="gene ID" value="MA_3660"/>
</dbReference>
<dbReference type="Proteomes" id="UP000002487">
    <property type="component" value="Chromosome"/>
</dbReference>
<feature type="domain" description="4Fe-4S ferredoxin-type" evidence="1">
    <location>
        <begin position="160"/>
        <end position="185"/>
    </location>
</feature>
<reference evidence="2 3" key="1">
    <citation type="journal article" date="2002" name="Genome Res.">
        <title>The genome of Methanosarcina acetivorans reveals extensive metabolic and physiological diversity.</title>
        <authorList>
            <person name="Galagan J.E."/>
            <person name="Nusbaum C."/>
            <person name="Roy A."/>
            <person name="Endrizzi M.G."/>
            <person name="Macdonald P."/>
            <person name="FitzHugh W."/>
            <person name="Calvo S."/>
            <person name="Engels R."/>
            <person name="Smirnov S."/>
            <person name="Atnoor D."/>
            <person name="Brown A."/>
            <person name="Allen N."/>
            <person name="Naylor J."/>
            <person name="Stange-Thomann N."/>
            <person name="DeArellano K."/>
            <person name="Johnson R."/>
            <person name="Linton L."/>
            <person name="McEwan P."/>
            <person name="McKernan K."/>
            <person name="Talamas J."/>
            <person name="Tirrell A."/>
            <person name="Ye W."/>
            <person name="Zimmer A."/>
            <person name="Barber R.D."/>
            <person name="Cann I."/>
            <person name="Graham D.E."/>
            <person name="Grahame D.A."/>
            <person name="Guss A."/>
            <person name="Hedderich R."/>
            <person name="Ingram-Smith C."/>
            <person name="Kuettner C.H."/>
            <person name="Krzycki J.A."/>
            <person name="Leigh J.A."/>
            <person name="Li W."/>
            <person name="Liu J."/>
            <person name="Mukhopadhyay B."/>
            <person name="Reeve J.N."/>
            <person name="Smith K."/>
            <person name="Springer T.A."/>
            <person name="Umayam L.A."/>
            <person name="White O."/>
            <person name="White R.H."/>
            <person name="de Macario E.C."/>
            <person name="Ferry J.G."/>
            <person name="Jarrell K.F."/>
            <person name="Jing H."/>
            <person name="Macario A.J.L."/>
            <person name="Paulsen I."/>
            <person name="Pritchett M."/>
            <person name="Sowers K.R."/>
            <person name="Swanson R.V."/>
            <person name="Zinder S.H."/>
            <person name="Lander E."/>
            <person name="Metcalf W.W."/>
            <person name="Birren B."/>
        </authorList>
    </citation>
    <scope>NUCLEOTIDE SEQUENCE [LARGE SCALE GENOMIC DNA]</scope>
    <source>
        <strain evidence="3">ATCC 35395 / DSM 2834 / JCM 12185 / C2A</strain>
    </source>
</reference>
<dbReference type="PROSITE" id="PS00198">
    <property type="entry name" value="4FE4S_FER_1"/>
    <property type="match status" value="1"/>
</dbReference>
<dbReference type="EMBL" id="AE010299">
    <property type="protein sequence ID" value="AAM07015.1"/>
    <property type="molecule type" value="Genomic_DNA"/>
</dbReference>
<evidence type="ECO:0000313" key="2">
    <source>
        <dbReference type="EMBL" id="AAM07015.1"/>
    </source>
</evidence>
<dbReference type="Pfam" id="PF13484">
    <property type="entry name" value="Fer4_16"/>
    <property type="match status" value="1"/>
</dbReference>
<proteinExistence type="predicted"/>
<dbReference type="HOGENOM" id="CLU_081793_1_0_2"/>
<dbReference type="InParanoid" id="Q8TJW7"/>
<dbReference type="AlphaFoldDB" id="Q8TJW7"/>
<dbReference type="GO" id="GO:0016491">
    <property type="term" value="F:oxidoreductase activity"/>
    <property type="evidence" value="ECO:0007669"/>
    <property type="project" value="UniProtKB-ARBA"/>
</dbReference>
<dbReference type="InterPro" id="IPR017900">
    <property type="entry name" value="4Fe4S_Fe_S_CS"/>
</dbReference>
<evidence type="ECO:0000259" key="1">
    <source>
        <dbReference type="PROSITE" id="PS51379"/>
    </source>
</evidence>
<dbReference type="PROSITE" id="PS51379">
    <property type="entry name" value="4FE4S_FER_2"/>
    <property type="match status" value="1"/>
</dbReference>
<dbReference type="KEGG" id="mac:MA_3660"/>
<accession>Q8TJW7</accession>
<dbReference type="PhylomeDB" id="Q8TJW7"/>
<gene>
    <name evidence="2" type="ordered locus">MA_3660</name>
</gene>
<dbReference type="PANTHER" id="PTHR42827">
    <property type="entry name" value="IRON-SULFUR CLUSTER-BINDING PROTEIN-RELATED"/>
    <property type="match status" value="1"/>
</dbReference>